<dbReference type="Proteomes" id="UP000183926">
    <property type="component" value="Unassembled WGS sequence"/>
</dbReference>
<sequence>MKKFLHRYLYKKPAQKLATQIRSVVNSLGNAVPIIVVSYNNSIYVDHCVRQLNARFIKPIIIDNASTDTGTLAALSEIATTGRAFVVRSAINMGARTGFQEVIYDVLPDIFGYTDPDLLFNQHLPADFIQQLVNVCDHFKCFKAGFALPYQIKYSLTDRLMKSRSLGKIIPHEKFVTVSQWESRFWNKPLKYDQLEVYAAPIDTTFAIYHKKYYQGDFFDAIRVAGNFSALHMPWFPDLDLLPPHKRSTYLKGNKSSTWVTKG</sequence>
<reference evidence="2 3" key="1">
    <citation type="submission" date="2016-10" db="EMBL/GenBank/DDBJ databases">
        <authorList>
            <person name="de Groot N.N."/>
        </authorList>
    </citation>
    <scope>NUCLEOTIDE SEQUENCE [LARGE SCALE GENOMIC DNA]</scope>
    <source>
        <strain evidence="2 3">Nm24</strain>
    </source>
</reference>
<dbReference type="GO" id="GO:0016740">
    <property type="term" value="F:transferase activity"/>
    <property type="evidence" value="ECO:0007669"/>
    <property type="project" value="UniProtKB-KW"/>
</dbReference>
<dbReference type="OrthoDB" id="9814604at2"/>
<keyword evidence="2" id="KW-0808">Transferase</keyword>
<dbReference type="EMBL" id="FPBL01000006">
    <property type="protein sequence ID" value="SFU63962.1"/>
    <property type="molecule type" value="Genomic_DNA"/>
</dbReference>
<name>A0A1I7HT78_9PROT</name>
<gene>
    <name evidence="2" type="ORF">SAMN05216339_10613</name>
</gene>
<organism evidence="2 3">
    <name type="scientific">Nitrosomonas eutropha</name>
    <dbReference type="NCBI Taxonomy" id="916"/>
    <lineage>
        <taxon>Bacteria</taxon>
        <taxon>Pseudomonadati</taxon>
        <taxon>Pseudomonadota</taxon>
        <taxon>Betaproteobacteria</taxon>
        <taxon>Nitrosomonadales</taxon>
        <taxon>Nitrosomonadaceae</taxon>
        <taxon>Nitrosomonas</taxon>
    </lineage>
</organism>
<dbReference type="SUPFAM" id="SSF53448">
    <property type="entry name" value="Nucleotide-diphospho-sugar transferases"/>
    <property type="match status" value="1"/>
</dbReference>
<protein>
    <submittedName>
        <fullName evidence="2">Glycosyl transferase family 2</fullName>
    </submittedName>
</protein>
<accession>A0A1I7HT78</accession>
<dbReference type="AlphaFoldDB" id="A0A1I7HT78"/>
<dbReference type="InterPro" id="IPR029044">
    <property type="entry name" value="Nucleotide-diphossugar_trans"/>
</dbReference>
<proteinExistence type="predicted"/>
<dbReference type="RefSeq" id="WP_074928514.1">
    <property type="nucleotide sequence ID" value="NZ_FPBL01000006.1"/>
</dbReference>
<dbReference type="Pfam" id="PF00535">
    <property type="entry name" value="Glycos_transf_2"/>
    <property type="match status" value="1"/>
</dbReference>
<feature type="domain" description="Glycosyltransferase 2-like" evidence="1">
    <location>
        <begin position="34"/>
        <end position="129"/>
    </location>
</feature>
<evidence type="ECO:0000259" key="1">
    <source>
        <dbReference type="Pfam" id="PF00535"/>
    </source>
</evidence>
<dbReference type="Gene3D" id="3.90.550.10">
    <property type="entry name" value="Spore Coat Polysaccharide Biosynthesis Protein SpsA, Chain A"/>
    <property type="match status" value="1"/>
</dbReference>
<dbReference type="InterPro" id="IPR001173">
    <property type="entry name" value="Glyco_trans_2-like"/>
</dbReference>
<evidence type="ECO:0000313" key="2">
    <source>
        <dbReference type="EMBL" id="SFU63962.1"/>
    </source>
</evidence>
<evidence type="ECO:0000313" key="3">
    <source>
        <dbReference type="Proteomes" id="UP000183926"/>
    </source>
</evidence>